<dbReference type="PIRSF" id="PIRSF002741">
    <property type="entry name" value="MppA"/>
    <property type="match status" value="1"/>
</dbReference>
<sequence length="540" mass="59986">MRRSLRMVPGMAAGIALLLTVLVLPSISQTTTMAPVSGGKMVVAIAPGTHTMDASDTNNRYDLEATQYFYEQLFARGDTGRIVPWLAKSLDVSTDGLTLTLHLQPNVTFHDGTPFNAAAVKQNLERRTSGRLALSWMLAAITSIDAVDDLTVRINLSRPNPALPTELALGTFAMMSPTALDRYGRDYFKTHAEGTGPYILQEFRPDQFVKLRKNANYWRKGLPYLDEIELRVLPDISARALALQAGEVDLVVNLADPDLQRFKSNPNLGISVLSKDSADQWYGVINTQRPPLDDPRVRQAINYALDKTAMAKAVFGGTGATVAQAPIMGPMVNGFVRTGPYAYDPNKAAALLEDAGWALGPDGVRQKKGDKLFLNLWSQKGEIRGDFQIAELIQAQLRKVGIAANLTILDPGYWHDQVTVSPDKAKYDLLNLGWGTFTCDAEYDMNYLFKSDAFPPAKRNRPYYKNAEVDRLIELGNSQPTLAQRNQYYAQAISMIYKDAPIIQLFQLKEEIAFKSTLHGARIDPCQLTHPSQFAWKERR</sequence>
<dbReference type="InterPro" id="IPR030678">
    <property type="entry name" value="Peptide/Ni-bd"/>
</dbReference>
<reference evidence="2 3" key="1">
    <citation type="journal article" date="2019" name="Nat. Microbiol.">
        <title>Mediterranean grassland soil C-N compound turnover is dependent on rainfall and depth, and is mediated by genomically divergent microorganisms.</title>
        <authorList>
            <person name="Diamond S."/>
            <person name="Andeer P.F."/>
            <person name="Li Z."/>
            <person name="Crits-Christoph A."/>
            <person name="Burstein D."/>
            <person name="Anantharaman K."/>
            <person name="Lane K.R."/>
            <person name="Thomas B.C."/>
            <person name="Pan C."/>
            <person name="Northen T.R."/>
            <person name="Banfield J.F."/>
        </authorList>
    </citation>
    <scope>NUCLEOTIDE SEQUENCE [LARGE SCALE GENOMIC DNA]</scope>
    <source>
        <strain evidence="2">NP_3</strain>
    </source>
</reference>
<dbReference type="GO" id="GO:0015833">
    <property type="term" value="P:peptide transport"/>
    <property type="evidence" value="ECO:0007669"/>
    <property type="project" value="TreeGrafter"/>
</dbReference>
<dbReference type="PANTHER" id="PTHR30290">
    <property type="entry name" value="PERIPLASMIC BINDING COMPONENT OF ABC TRANSPORTER"/>
    <property type="match status" value="1"/>
</dbReference>
<evidence type="ECO:0000313" key="2">
    <source>
        <dbReference type="EMBL" id="TMI89625.1"/>
    </source>
</evidence>
<dbReference type="EMBL" id="VBAK01000120">
    <property type="protein sequence ID" value="TMI89625.1"/>
    <property type="molecule type" value="Genomic_DNA"/>
</dbReference>
<dbReference type="InterPro" id="IPR039424">
    <property type="entry name" value="SBP_5"/>
</dbReference>
<dbReference type="Proteomes" id="UP000318509">
    <property type="component" value="Unassembled WGS sequence"/>
</dbReference>
<dbReference type="Pfam" id="PF00496">
    <property type="entry name" value="SBP_bac_5"/>
    <property type="match status" value="1"/>
</dbReference>
<feature type="domain" description="Solute-binding protein family 5" evidence="1">
    <location>
        <begin position="82"/>
        <end position="452"/>
    </location>
</feature>
<comment type="caution">
    <text evidence="2">The sequence shown here is derived from an EMBL/GenBank/DDBJ whole genome shotgun (WGS) entry which is preliminary data.</text>
</comment>
<dbReference type="AlphaFoldDB" id="A0A537K1H5"/>
<dbReference type="GO" id="GO:0042597">
    <property type="term" value="C:periplasmic space"/>
    <property type="evidence" value="ECO:0007669"/>
    <property type="project" value="UniProtKB-ARBA"/>
</dbReference>
<dbReference type="Gene3D" id="3.10.105.10">
    <property type="entry name" value="Dipeptide-binding Protein, Domain 3"/>
    <property type="match status" value="1"/>
</dbReference>
<evidence type="ECO:0000313" key="3">
    <source>
        <dbReference type="Proteomes" id="UP000318509"/>
    </source>
</evidence>
<dbReference type="GO" id="GO:1904680">
    <property type="term" value="F:peptide transmembrane transporter activity"/>
    <property type="evidence" value="ECO:0007669"/>
    <property type="project" value="TreeGrafter"/>
</dbReference>
<gene>
    <name evidence="2" type="ORF">E6H00_09155</name>
</gene>
<dbReference type="SUPFAM" id="SSF53850">
    <property type="entry name" value="Periplasmic binding protein-like II"/>
    <property type="match status" value="1"/>
</dbReference>
<organism evidence="2 3">
    <name type="scientific">Candidatus Segetimicrobium genomatis</name>
    <dbReference type="NCBI Taxonomy" id="2569760"/>
    <lineage>
        <taxon>Bacteria</taxon>
        <taxon>Bacillati</taxon>
        <taxon>Candidatus Sysuimicrobiota</taxon>
        <taxon>Candidatus Sysuimicrobiia</taxon>
        <taxon>Candidatus Sysuimicrobiales</taxon>
        <taxon>Candidatus Segetimicrobiaceae</taxon>
        <taxon>Candidatus Segetimicrobium</taxon>
    </lineage>
</organism>
<evidence type="ECO:0000259" key="1">
    <source>
        <dbReference type="Pfam" id="PF00496"/>
    </source>
</evidence>
<protein>
    <recommendedName>
        <fullName evidence="1">Solute-binding protein family 5 domain-containing protein</fullName>
    </recommendedName>
</protein>
<dbReference type="InterPro" id="IPR000914">
    <property type="entry name" value="SBP_5_dom"/>
</dbReference>
<name>A0A537K1H5_9BACT</name>
<proteinExistence type="predicted"/>
<accession>A0A537K1H5</accession>
<dbReference type="Gene3D" id="3.40.190.10">
    <property type="entry name" value="Periplasmic binding protein-like II"/>
    <property type="match status" value="1"/>
</dbReference>
<dbReference type="GO" id="GO:0043190">
    <property type="term" value="C:ATP-binding cassette (ABC) transporter complex"/>
    <property type="evidence" value="ECO:0007669"/>
    <property type="project" value="InterPro"/>
</dbReference>
<dbReference type="Gene3D" id="3.90.76.10">
    <property type="entry name" value="Dipeptide-binding Protein, Domain 1"/>
    <property type="match status" value="1"/>
</dbReference>